<organism evidence="3 4">
    <name type="scientific">Pleurodeles waltl</name>
    <name type="common">Iberian ribbed newt</name>
    <dbReference type="NCBI Taxonomy" id="8319"/>
    <lineage>
        <taxon>Eukaryota</taxon>
        <taxon>Metazoa</taxon>
        <taxon>Chordata</taxon>
        <taxon>Craniata</taxon>
        <taxon>Vertebrata</taxon>
        <taxon>Euteleostomi</taxon>
        <taxon>Amphibia</taxon>
        <taxon>Batrachia</taxon>
        <taxon>Caudata</taxon>
        <taxon>Salamandroidea</taxon>
        <taxon>Salamandridae</taxon>
        <taxon>Pleurodelinae</taxon>
        <taxon>Pleurodeles</taxon>
    </lineage>
</organism>
<reference evidence="3" key="1">
    <citation type="journal article" date="2022" name="bioRxiv">
        <title>Sequencing and chromosome-scale assembly of the giantPleurodeles waltlgenome.</title>
        <authorList>
            <person name="Brown T."/>
            <person name="Elewa A."/>
            <person name="Iarovenko S."/>
            <person name="Subramanian E."/>
            <person name="Araus A.J."/>
            <person name="Petzold A."/>
            <person name="Susuki M."/>
            <person name="Suzuki K.-i.T."/>
            <person name="Hayashi T."/>
            <person name="Toyoda A."/>
            <person name="Oliveira C."/>
            <person name="Osipova E."/>
            <person name="Leigh N.D."/>
            <person name="Simon A."/>
            <person name="Yun M.H."/>
        </authorList>
    </citation>
    <scope>NUCLEOTIDE SEQUENCE</scope>
    <source>
        <strain evidence="3">20211129_DDA</strain>
        <tissue evidence="3">Liver</tissue>
    </source>
</reference>
<comment type="caution">
    <text evidence="3">The sequence shown here is derived from an EMBL/GenBank/DDBJ whole genome shotgun (WGS) entry which is preliminary data.</text>
</comment>
<sequence>MSMLLVRALPAVLCFLLALSMDEDEQDVLTDESLDVNLLSQALLHLGFVLKEQVAHTKEEMARVYQELELFNRSLAELVQQIGDCERARDILARRAEELGLQGGEFVWVSEEAKTYLSQMMELEAFHRAKMQSLEERLENILDLETQLMALLKSQDVRIDDLFADMETQDKEMNAQEARLENLVKEVASRKRKLGSRRQK</sequence>
<proteinExistence type="predicted"/>
<evidence type="ECO:0000313" key="3">
    <source>
        <dbReference type="EMBL" id="KAJ1206964.1"/>
    </source>
</evidence>
<dbReference type="Proteomes" id="UP001066276">
    <property type="component" value="Chromosome 1_2"/>
</dbReference>
<keyword evidence="1" id="KW-0175">Coiled coil</keyword>
<keyword evidence="4" id="KW-1185">Reference proteome</keyword>
<protein>
    <submittedName>
        <fullName evidence="3">Uncharacterized protein</fullName>
    </submittedName>
</protein>
<feature type="coiled-coil region" evidence="1">
    <location>
        <begin position="159"/>
        <end position="193"/>
    </location>
</feature>
<gene>
    <name evidence="3" type="ORF">NDU88_002357</name>
</gene>
<evidence type="ECO:0000313" key="4">
    <source>
        <dbReference type="Proteomes" id="UP001066276"/>
    </source>
</evidence>
<dbReference type="EMBL" id="JANPWB010000002">
    <property type="protein sequence ID" value="KAJ1206964.1"/>
    <property type="molecule type" value="Genomic_DNA"/>
</dbReference>
<feature type="chain" id="PRO_5044000949" evidence="2">
    <location>
        <begin position="21"/>
        <end position="200"/>
    </location>
</feature>
<feature type="signal peptide" evidence="2">
    <location>
        <begin position="1"/>
        <end position="20"/>
    </location>
</feature>
<name>A0AAV7W4B4_PLEWA</name>
<keyword evidence="2" id="KW-0732">Signal</keyword>
<evidence type="ECO:0000256" key="2">
    <source>
        <dbReference type="SAM" id="SignalP"/>
    </source>
</evidence>
<evidence type="ECO:0000256" key="1">
    <source>
        <dbReference type="SAM" id="Coils"/>
    </source>
</evidence>
<accession>A0AAV7W4B4</accession>
<dbReference type="AlphaFoldDB" id="A0AAV7W4B4"/>